<proteinExistence type="predicted"/>
<evidence type="ECO:0000313" key="2">
    <source>
        <dbReference type="Proteomes" id="UP000016658"/>
    </source>
</evidence>
<sequence length="49" mass="5501">MCRRNSVAVFGGLTYGLKKIYKIERTQAVLSVPLIGALFLMQREDKNGN</sequence>
<gene>
    <name evidence="1" type="ORF">HMPREF0367_01025</name>
</gene>
<dbReference type="Proteomes" id="UP000016658">
    <property type="component" value="Unassembled WGS sequence"/>
</dbReference>
<evidence type="ECO:0000313" key="1">
    <source>
        <dbReference type="EMBL" id="ERK45332.1"/>
    </source>
</evidence>
<organism evidence="1 2">
    <name type="scientific">Faecalitalea cylindroides ATCC 27803</name>
    <dbReference type="NCBI Taxonomy" id="649755"/>
    <lineage>
        <taxon>Bacteria</taxon>
        <taxon>Bacillati</taxon>
        <taxon>Bacillota</taxon>
        <taxon>Erysipelotrichia</taxon>
        <taxon>Erysipelotrichales</taxon>
        <taxon>Erysipelotrichaceae</taxon>
        <taxon>Faecalitalea</taxon>
    </lineage>
</organism>
<dbReference type="HOGENOM" id="CLU_3135868_0_0_9"/>
<reference evidence="1 2" key="1">
    <citation type="submission" date="2013-06" db="EMBL/GenBank/DDBJ databases">
        <authorList>
            <person name="Weinstock G."/>
            <person name="Sodergren E."/>
            <person name="Lobos E.A."/>
            <person name="Fulton L."/>
            <person name="Fulton R."/>
            <person name="Courtney L."/>
            <person name="Fronick C."/>
            <person name="O'Laughlin M."/>
            <person name="Godfrey J."/>
            <person name="Wilson R.M."/>
            <person name="Miner T."/>
            <person name="Farmer C."/>
            <person name="Delehaunty K."/>
            <person name="Cordes M."/>
            <person name="Minx P."/>
            <person name="Tomlinson C."/>
            <person name="Chen J."/>
            <person name="Wollam A."/>
            <person name="Pepin K.H."/>
            <person name="Bhonagiri V."/>
            <person name="Zhang X."/>
            <person name="Warren W."/>
            <person name="Mitreva M."/>
            <person name="Mardis E.R."/>
            <person name="Wilson R.K."/>
        </authorList>
    </citation>
    <scope>NUCLEOTIDE SEQUENCE [LARGE SCALE GENOMIC DNA]</scope>
    <source>
        <strain evidence="1 2">ATCC 27803</strain>
    </source>
</reference>
<protein>
    <submittedName>
        <fullName evidence="1">Uncharacterized protein</fullName>
    </submittedName>
</protein>
<name>U2R3S6_9FIRM</name>
<comment type="caution">
    <text evidence="1">The sequence shown here is derived from an EMBL/GenBank/DDBJ whole genome shotgun (WGS) entry which is preliminary data.</text>
</comment>
<accession>U2R3S6</accession>
<dbReference type="AlphaFoldDB" id="U2R3S6"/>
<dbReference type="EMBL" id="AWVI01000043">
    <property type="protein sequence ID" value="ERK45332.1"/>
    <property type="molecule type" value="Genomic_DNA"/>
</dbReference>